<evidence type="ECO:0000256" key="3">
    <source>
        <dbReference type="ARBA" id="ARBA00023163"/>
    </source>
</evidence>
<feature type="domain" description="HTH marR-type" evidence="4">
    <location>
        <begin position="21"/>
        <end position="155"/>
    </location>
</feature>
<dbReference type="PROSITE" id="PS01117">
    <property type="entry name" value="HTH_MARR_1"/>
    <property type="match status" value="1"/>
</dbReference>
<dbReference type="AlphaFoldDB" id="A0A6J4HZD6"/>
<dbReference type="SMART" id="SM00347">
    <property type="entry name" value="HTH_MARR"/>
    <property type="match status" value="1"/>
</dbReference>
<sequence length="211" mass="22876">MPQASDPGAAFDPLRQVGSPAGKIVAALERVSQAFRVLLCQQAGSEGLSPIQVQLLLFIRFHLPRYCTVSYLAREFGLTKATVSDSVKVLAAKGFVSRQIQPGDGRSRILALTETGNELAEKVSDFAVPLSGPVSTLPAPQQEALLQSLLTVIGGLTQTGIIRAPRMCFSCRFHSQDAGRYYCQLLGEAFLPEQLRLDCSEHQEKVDNSSE</sequence>
<dbReference type="GO" id="GO:0003677">
    <property type="term" value="F:DNA binding"/>
    <property type="evidence" value="ECO:0007669"/>
    <property type="project" value="UniProtKB-KW"/>
</dbReference>
<organism evidence="5">
    <name type="scientific">uncultured Cytophagales bacterium</name>
    <dbReference type="NCBI Taxonomy" id="158755"/>
    <lineage>
        <taxon>Bacteria</taxon>
        <taxon>Pseudomonadati</taxon>
        <taxon>Bacteroidota</taxon>
        <taxon>Sphingobacteriia</taxon>
        <taxon>Sphingobacteriales</taxon>
        <taxon>environmental samples</taxon>
    </lineage>
</organism>
<dbReference type="EMBL" id="CADCTQ010000119">
    <property type="protein sequence ID" value="CAA9237275.1"/>
    <property type="molecule type" value="Genomic_DNA"/>
</dbReference>
<dbReference type="InterPro" id="IPR023187">
    <property type="entry name" value="Tscrpt_reg_MarR-type_CS"/>
</dbReference>
<protein>
    <recommendedName>
        <fullName evidence="4">HTH marR-type domain-containing protein</fullName>
    </recommendedName>
</protein>
<keyword evidence="1" id="KW-0805">Transcription regulation</keyword>
<gene>
    <name evidence="5" type="ORF">AVDCRST_MAG56-1256</name>
</gene>
<dbReference type="InterPro" id="IPR039422">
    <property type="entry name" value="MarR/SlyA-like"/>
</dbReference>
<evidence type="ECO:0000313" key="5">
    <source>
        <dbReference type="EMBL" id="CAA9237275.1"/>
    </source>
</evidence>
<dbReference type="GO" id="GO:0006950">
    <property type="term" value="P:response to stress"/>
    <property type="evidence" value="ECO:0007669"/>
    <property type="project" value="TreeGrafter"/>
</dbReference>
<dbReference type="PANTHER" id="PTHR33164">
    <property type="entry name" value="TRANSCRIPTIONAL REGULATOR, MARR FAMILY"/>
    <property type="match status" value="1"/>
</dbReference>
<evidence type="ECO:0000259" key="4">
    <source>
        <dbReference type="PROSITE" id="PS50995"/>
    </source>
</evidence>
<dbReference type="Gene3D" id="1.10.10.10">
    <property type="entry name" value="Winged helix-like DNA-binding domain superfamily/Winged helix DNA-binding domain"/>
    <property type="match status" value="1"/>
</dbReference>
<dbReference type="GO" id="GO:0003700">
    <property type="term" value="F:DNA-binding transcription factor activity"/>
    <property type="evidence" value="ECO:0007669"/>
    <property type="project" value="InterPro"/>
</dbReference>
<proteinExistence type="predicted"/>
<keyword evidence="3" id="KW-0804">Transcription</keyword>
<dbReference type="PROSITE" id="PS50995">
    <property type="entry name" value="HTH_MARR_2"/>
    <property type="match status" value="1"/>
</dbReference>
<dbReference type="InterPro" id="IPR036388">
    <property type="entry name" value="WH-like_DNA-bd_sf"/>
</dbReference>
<keyword evidence="2" id="KW-0238">DNA-binding</keyword>
<reference evidence="5" key="1">
    <citation type="submission" date="2020-02" db="EMBL/GenBank/DDBJ databases">
        <authorList>
            <person name="Meier V. D."/>
        </authorList>
    </citation>
    <scope>NUCLEOTIDE SEQUENCE</scope>
    <source>
        <strain evidence="5">AVDCRST_MAG56</strain>
    </source>
</reference>
<accession>A0A6J4HZD6</accession>
<dbReference type="PANTHER" id="PTHR33164:SF43">
    <property type="entry name" value="HTH-TYPE TRANSCRIPTIONAL REPRESSOR YETL"/>
    <property type="match status" value="1"/>
</dbReference>
<evidence type="ECO:0000256" key="2">
    <source>
        <dbReference type="ARBA" id="ARBA00023125"/>
    </source>
</evidence>
<dbReference type="Pfam" id="PF12802">
    <property type="entry name" value="MarR_2"/>
    <property type="match status" value="1"/>
</dbReference>
<evidence type="ECO:0000256" key="1">
    <source>
        <dbReference type="ARBA" id="ARBA00023015"/>
    </source>
</evidence>
<dbReference type="InterPro" id="IPR036390">
    <property type="entry name" value="WH_DNA-bd_sf"/>
</dbReference>
<dbReference type="SUPFAM" id="SSF46785">
    <property type="entry name" value="Winged helix' DNA-binding domain"/>
    <property type="match status" value="1"/>
</dbReference>
<name>A0A6J4HZD6_9SPHI</name>
<dbReference type="InterPro" id="IPR000835">
    <property type="entry name" value="HTH_MarR-typ"/>
</dbReference>